<dbReference type="EMBL" id="LFBV01000009">
    <property type="protein sequence ID" value="OKH91454.1"/>
    <property type="molecule type" value="Genomic_DNA"/>
</dbReference>
<organism evidence="2 3">
    <name type="scientific">Streptomyces uncialis</name>
    <dbReference type="NCBI Taxonomy" id="1048205"/>
    <lineage>
        <taxon>Bacteria</taxon>
        <taxon>Bacillati</taxon>
        <taxon>Actinomycetota</taxon>
        <taxon>Actinomycetes</taxon>
        <taxon>Kitasatosporales</taxon>
        <taxon>Streptomycetaceae</taxon>
        <taxon>Streptomyces</taxon>
    </lineage>
</organism>
<protein>
    <recommendedName>
        <fullName evidence="1">IrrE N-terminal-like domain-containing protein</fullName>
    </recommendedName>
</protein>
<evidence type="ECO:0000313" key="3">
    <source>
        <dbReference type="Proteomes" id="UP000186455"/>
    </source>
</evidence>
<dbReference type="InterPro" id="IPR010359">
    <property type="entry name" value="IrrE_HExxH"/>
</dbReference>
<sequence length="142" mass="15791">MPYSPMSVLEQLGIPVVRIHLRDTWGAWSPIHRKIVVASGLSPRQERCVLAHEAEHVLANDLGCGVGLDAVHPLALRQERRADLEAARKLISISDLAATAQWVDDLRTAAHELDVTERMMRVRLHDLNGEGWPWPVTSKIAG</sequence>
<gene>
    <name evidence="2" type="ORF">AB852_28225</name>
</gene>
<dbReference type="AlphaFoldDB" id="A0A1Q4V0W1"/>
<evidence type="ECO:0000259" key="1">
    <source>
        <dbReference type="Pfam" id="PF06114"/>
    </source>
</evidence>
<evidence type="ECO:0000313" key="2">
    <source>
        <dbReference type="EMBL" id="OKH91454.1"/>
    </source>
</evidence>
<dbReference type="Proteomes" id="UP000186455">
    <property type="component" value="Unassembled WGS sequence"/>
</dbReference>
<accession>A0A1Q4V0W1</accession>
<reference evidence="2 3" key="1">
    <citation type="submission" date="2015-06" db="EMBL/GenBank/DDBJ databases">
        <title>Cloning and characterization of the uncialamcin biosynthetic gene cluster.</title>
        <authorList>
            <person name="Yan X."/>
            <person name="Huang T."/>
            <person name="Ge H."/>
            <person name="Shen B."/>
        </authorList>
    </citation>
    <scope>NUCLEOTIDE SEQUENCE [LARGE SCALE GENOMIC DNA]</scope>
    <source>
        <strain evidence="2 3">DCA2648</strain>
    </source>
</reference>
<name>A0A1Q4V0W1_9ACTN</name>
<keyword evidence="3" id="KW-1185">Reference proteome</keyword>
<proteinExistence type="predicted"/>
<dbReference type="STRING" id="1048205.AB852_28225"/>
<dbReference type="Pfam" id="PF06114">
    <property type="entry name" value="Peptidase_M78"/>
    <property type="match status" value="1"/>
</dbReference>
<comment type="caution">
    <text evidence="2">The sequence shown here is derived from an EMBL/GenBank/DDBJ whole genome shotgun (WGS) entry which is preliminary data.</text>
</comment>
<feature type="domain" description="IrrE N-terminal-like" evidence="1">
    <location>
        <begin position="10"/>
        <end position="125"/>
    </location>
</feature>
<dbReference type="Gene3D" id="1.10.10.2910">
    <property type="match status" value="1"/>
</dbReference>